<dbReference type="Proteomes" id="UP000270205">
    <property type="component" value="Unassembled WGS sequence"/>
</dbReference>
<protein>
    <submittedName>
        <fullName evidence="1">Uncharacterized protein</fullName>
    </submittedName>
</protein>
<reference evidence="1 2" key="1">
    <citation type="submission" date="2018-11" db="EMBL/GenBank/DDBJ databases">
        <authorList>
            <consortium name="Pathogen Informatics"/>
        </authorList>
    </citation>
    <scope>NUCLEOTIDE SEQUENCE [LARGE SCALE GENOMIC DNA]</scope>
    <source>
        <strain evidence="1 2">NCTC12929</strain>
    </source>
</reference>
<sequence length="180" mass="21306">MIRICPIGVPGYLIPFIKKEMNGVTVMKDEGDFTEIEVDPKSILGMFLTRKIRPDYKVKFYALTLYSTKVGYKRAFSSELLEFQNSAQFRVDLSFEELDSFYKFLDCNFRSSFYFFVKGYSLGSNSHQKIKEAIEKFCDHYELLEYGYSEKQLRNMFNRFQKKGGIYKLHKHERLSGLFM</sequence>
<organism evidence="1 2">
    <name type="scientific">Bergeyella zoohelcum</name>
    <dbReference type="NCBI Taxonomy" id="1015"/>
    <lineage>
        <taxon>Bacteria</taxon>
        <taxon>Pseudomonadati</taxon>
        <taxon>Bacteroidota</taxon>
        <taxon>Flavobacteriia</taxon>
        <taxon>Flavobacteriales</taxon>
        <taxon>Weeksellaceae</taxon>
        <taxon>Bergeyella</taxon>
    </lineage>
</organism>
<comment type="caution">
    <text evidence="1">The sequence shown here is derived from an EMBL/GenBank/DDBJ whole genome shotgun (WGS) entry which is preliminary data.</text>
</comment>
<name>A0A7Z8YPQ6_9FLAO</name>
<dbReference type="RefSeq" id="WP_002663428.1">
    <property type="nucleotide sequence ID" value="NZ_UFTL01000001.1"/>
</dbReference>
<dbReference type="EMBL" id="UYIV01000001">
    <property type="protein sequence ID" value="VDH05847.1"/>
    <property type="molecule type" value="Genomic_DNA"/>
</dbReference>
<accession>A0A7Z8YPQ6</accession>
<gene>
    <name evidence="1" type="ORF">NCTC12929_02008</name>
</gene>
<evidence type="ECO:0000313" key="1">
    <source>
        <dbReference type="EMBL" id="VDH05847.1"/>
    </source>
</evidence>
<dbReference type="AlphaFoldDB" id="A0A7Z8YPQ6"/>
<evidence type="ECO:0000313" key="2">
    <source>
        <dbReference type="Proteomes" id="UP000270205"/>
    </source>
</evidence>
<proteinExistence type="predicted"/>